<reference evidence="4" key="1">
    <citation type="journal article" date="2008" name="Nat. Genet.">
        <title>The Pristionchus pacificus genome provides a unique perspective on nematode lifestyle and parasitism.</title>
        <authorList>
            <person name="Dieterich C."/>
            <person name="Clifton S.W."/>
            <person name="Schuster L.N."/>
            <person name="Chinwalla A."/>
            <person name="Delehaunty K."/>
            <person name="Dinkelacker I."/>
            <person name="Fulton L."/>
            <person name="Fulton R."/>
            <person name="Godfrey J."/>
            <person name="Minx P."/>
            <person name="Mitreva M."/>
            <person name="Roeseler W."/>
            <person name="Tian H."/>
            <person name="Witte H."/>
            <person name="Yang S.P."/>
            <person name="Wilson R.K."/>
            <person name="Sommer R.J."/>
        </authorList>
    </citation>
    <scope>NUCLEOTIDE SEQUENCE [LARGE SCALE GENOMIC DNA]</scope>
    <source>
        <strain evidence="4">PS312</strain>
    </source>
</reference>
<feature type="compositionally biased region" description="Low complexity" evidence="1">
    <location>
        <begin position="191"/>
        <end position="206"/>
    </location>
</feature>
<feature type="compositionally biased region" description="Acidic residues" evidence="1">
    <location>
        <begin position="251"/>
        <end position="263"/>
    </location>
</feature>
<evidence type="ECO:0000256" key="2">
    <source>
        <dbReference type="SAM" id="Phobius"/>
    </source>
</evidence>
<evidence type="ECO:0000313" key="3">
    <source>
        <dbReference type="EnsemblMetazoa" id="PPA38170.1"/>
    </source>
</evidence>
<reference evidence="3" key="2">
    <citation type="submission" date="2022-06" db="UniProtKB">
        <authorList>
            <consortium name="EnsemblMetazoa"/>
        </authorList>
    </citation>
    <scope>IDENTIFICATION</scope>
    <source>
        <strain evidence="3">PS312</strain>
    </source>
</reference>
<keyword evidence="2" id="KW-0812">Transmembrane</keyword>
<evidence type="ECO:0000313" key="4">
    <source>
        <dbReference type="Proteomes" id="UP000005239"/>
    </source>
</evidence>
<feature type="region of interest" description="Disordered" evidence="1">
    <location>
        <begin position="149"/>
        <end position="207"/>
    </location>
</feature>
<protein>
    <submittedName>
        <fullName evidence="3">Uncharacterized protein</fullName>
    </submittedName>
</protein>
<keyword evidence="4" id="KW-1185">Reference proteome</keyword>
<dbReference type="Proteomes" id="UP000005239">
    <property type="component" value="Unassembled WGS sequence"/>
</dbReference>
<dbReference type="AlphaFoldDB" id="A0A8R1UQW0"/>
<sequence>MQANWKRGEKYIVIGSTEYWFITCNEDGWKGAPIGWQDSSSLLVIANDEEFLTISCVEYCEAHGGEGVNITSALTIKDVNYKYRGEFSLKENFKQVECDDQTHSLFNNGEQVNSSRVECDARGWSSSALQKLPFDIAKRQQFECRNAEVSTTTTSVMQDTTPNRNDHTAPTDVPTTTTSVMKDTKPNRNDPTAPTEAPTPSATRTTEGPVAAAQSSLVIICSSLGGILLLAIIIVAVICVLRSSKSREPENVDNEMDTEIDVQMEDRRGSEHPEAESDFSEI</sequence>
<feature type="transmembrane region" description="Helical" evidence="2">
    <location>
        <begin position="217"/>
        <end position="241"/>
    </location>
</feature>
<dbReference type="EnsemblMetazoa" id="PPA38170.1">
    <property type="protein sequence ID" value="PPA38170.1"/>
    <property type="gene ID" value="WBGene00276539"/>
</dbReference>
<feature type="compositionally biased region" description="Basic and acidic residues" evidence="1">
    <location>
        <begin position="264"/>
        <end position="275"/>
    </location>
</feature>
<evidence type="ECO:0000256" key="1">
    <source>
        <dbReference type="SAM" id="MobiDB-lite"/>
    </source>
</evidence>
<gene>
    <name evidence="3" type="primary">WBGene00276539</name>
</gene>
<keyword evidence="2" id="KW-1133">Transmembrane helix</keyword>
<proteinExistence type="predicted"/>
<name>A0A8R1UQW0_PRIPA</name>
<accession>A0A8R1UQW0</accession>
<keyword evidence="2" id="KW-0472">Membrane</keyword>
<organism evidence="3 4">
    <name type="scientific">Pristionchus pacificus</name>
    <name type="common">Parasitic nematode worm</name>
    <dbReference type="NCBI Taxonomy" id="54126"/>
    <lineage>
        <taxon>Eukaryota</taxon>
        <taxon>Metazoa</taxon>
        <taxon>Ecdysozoa</taxon>
        <taxon>Nematoda</taxon>
        <taxon>Chromadorea</taxon>
        <taxon>Rhabditida</taxon>
        <taxon>Rhabditina</taxon>
        <taxon>Diplogasteromorpha</taxon>
        <taxon>Diplogasteroidea</taxon>
        <taxon>Neodiplogasteridae</taxon>
        <taxon>Pristionchus</taxon>
    </lineage>
</organism>
<feature type="region of interest" description="Disordered" evidence="1">
    <location>
        <begin position="246"/>
        <end position="282"/>
    </location>
</feature>